<evidence type="ECO:0000313" key="2">
    <source>
        <dbReference type="Proteomes" id="UP000507470"/>
    </source>
</evidence>
<proteinExistence type="predicted"/>
<gene>
    <name evidence="1" type="ORF">MCOR_56128</name>
</gene>
<keyword evidence="2" id="KW-1185">Reference proteome</keyword>
<evidence type="ECO:0000313" key="1">
    <source>
        <dbReference type="EMBL" id="CAC5424204.1"/>
    </source>
</evidence>
<name>A0A6J8EUI3_MYTCO</name>
<reference evidence="1 2" key="1">
    <citation type="submission" date="2020-06" db="EMBL/GenBank/DDBJ databases">
        <authorList>
            <person name="Li R."/>
            <person name="Bekaert M."/>
        </authorList>
    </citation>
    <scope>NUCLEOTIDE SEQUENCE [LARGE SCALE GENOMIC DNA]</scope>
    <source>
        <strain evidence="2">wild</strain>
    </source>
</reference>
<protein>
    <submittedName>
        <fullName evidence="1">Uncharacterized protein</fullName>
    </submittedName>
</protein>
<organism evidence="1 2">
    <name type="scientific">Mytilus coruscus</name>
    <name type="common">Sea mussel</name>
    <dbReference type="NCBI Taxonomy" id="42192"/>
    <lineage>
        <taxon>Eukaryota</taxon>
        <taxon>Metazoa</taxon>
        <taxon>Spiralia</taxon>
        <taxon>Lophotrochozoa</taxon>
        <taxon>Mollusca</taxon>
        <taxon>Bivalvia</taxon>
        <taxon>Autobranchia</taxon>
        <taxon>Pteriomorphia</taxon>
        <taxon>Mytilida</taxon>
        <taxon>Mytiloidea</taxon>
        <taxon>Mytilidae</taxon>
        <taxon>Mytilinae</taxon>
        <taxon>Mytilus</taxon>
    </lineage>
</organism>
<dbReference type="AlphaFoldDB" id="A0A6J8EUI3"/>
<dbReference type="EMBL" id="CACVKT020009964">
    <property type="protein sequence ID" value="CAC5424204.1"/>
    <property type="molecule type" value="Genomic_DNA"/>
</dbReference>
<dbReference type="Proteomes" id="UP000507470">
    <property type="component" value="Unassembled WGS sequence"/>
</dbReference>
<sequence length="156" mass="17673">MQKHGLAKFPPSEYSIGDEVYVKFIGKDKRVYRGGASIAAPRVLEGKVIAANKDLHKYKVKYTTQEKTISSDCFRVDMITSKIASQEGEKQQRAKENAKRENINLQGENERVFNILQELNDIITESKVMSTSYKEALHDKMIGLQQNAAKEDLHAL</sequence>
<accession>A0A6J8EUI3</accession>